<gene>
    <name evidence="1" type="ORF">DUNSADRAFT_7584</name>
</gene>
<evidence type="ECO:0000313" key="1">
    <source>
        <dbReference type="EMBL" id="KAF5835305.1"/>
    </source>
</evidence>
<organism evidence="1 2">
    <name type="scientific">Dunaliella salina</name>
    <name type="common">Green alga</name>
    <name type="synonym">Protococcus salinus</name>
    <dbReference type="NCBI Taxonomy" id="3046"/>
    <lineage>
        <taxon>Eukaryota</taxon>
        <taxon>Viridiplantae</taxon>
        <taxon>Chlorophyta</taxon>
        <taxon>core chlorophytes</taxon>
        <taxon>Chlorophyceae</taxon>
        <taxon>CS clade</taxon>
        <taxon>Chlamydomonadales</taxon>
        <taxon>Dunaliellaceae</taxon>
        <taxon>Dunaliella</taxon>
    </lineage>
</organism>
<dbReference type="EMBL" id="MU069712">
    <property type="protein sequence ID" value="KAF5835305.1"/>
    <property type="molecule type" value="Genomic_DNA"/>
</dbReference>
<accession>A0ABQ7GL19</accession>
<reference evidence="1" key="1">
    <citation type="submission" date="2017-08" db="EMBL/GenBank/DDBJ databases">
        <authorList>
            <person name="Polle J.E."/>
            <person name="Barry K."/>
            <person name="Cushman J."/>
            <person name="Schmutz J."/>
            <person name="Tran D."/>
            <person name="Hathwaick L.T."/>
            <person name="Yim W.C."/>
            <person name="Jenkins J."/>
            <person name="Mckie-Krisberg Z.M."/>
            <person name="Prochnik S."/>
            <person name="Lindquist E."/>
            <person name="Dockter R.B."/>
            <person name="Adam C."/>
            <person name="Molina H."/>
            <person name="Bunkerborg J."/>
            <person name="Jin E."/>
            <person name="Buchheim M."/>
            <person name="Magnuson J."/>
        </authorList>
    </citation>
    <scope>NUCLEOTIDE SEQUENCE</scope>
    <source>
        <strain evidence="1">CCAP 19/18</strain>
    </source>
</reference>
<keyword evidence="2" id="KW-1185">Reference proteome</keyword>
<protein>
    <submittedName>
        <fullName evidence="1">Uncharacterized protein</fullName>
    </submittedName>
</protein>
<name>A0ABQ7GL19_DUNSA</name>
<dbReference type="Proteomes" id="UP000815325">
    <property type="component" value="Unassembled WGS sequence"/>
</dbReference>
<evidence type="ECO:0000313" key="2">
    <source>
        <dbReference type="Proteomes" id="UP000815325"/>
    </source>
</evidence>
<sequence length="139" mass="14452">MLADPLGYVLDSKPYLAPILTPYEALLALTGRSLPFDEPYVLDLRCLAEADASEVEASRAAEAEEAPGALVASGRGQVARLQGAGGQQLSANNAAEYLQLVRSFKGLEAPVAGAAPKAPTAAVEGQRGRAAVYRDEGLQ</sequence>
<proteinExistence type="predicted"/>
<comment type="caution">
    <text evidence="1">The sequence shown here is derived from an EMBL/GenBank/DDBJ whole genome shotgun (WGS) entry which is preliminary data.</text>
</comment>